<name>A0A1U9K8U3_9BACL</name>
<dbReference type="InterPro" id="IPR050490">
    <property type="entry name" value="Bact_solute-bd_prot1"/>
</dbReference>
<reference evidence="1 2" key="1">
    <citation type="journal article" date="2015" name="Int. J. Syst. Evol. Microbiol.">
        <title>Novibacillus thermophilus gen. nov., sp. nov., a Gram-staining-negative and moderately thermophilic member of the family Thermoactinomycetaceae.</title>
        <authorList>
            <person name="Yang G."/>
            <person name="Chen J."/>
            <person name="Zhou S."/>
        </authorList>
    </citation>
    <scope>NUCLEOTIDE SEQUENCE [LARGE SCALE GENOMIC DNA]</scope>
    <source>
        <strain evidence="1 2">SG-1</strain>
    </source>
</reference>
<dbReference type="KEGG" id="ntr:B0W44_12605"/>
<evidence type="ECO:0000313" key="1">
    <source>
        <dbReference type="EMBL" id="AQS56475.1"/>
    </source>
</evidence>
<dbReference type="PANTHER" id="PTHR43649:SF12">
    <property type="entry name" value="DIACETYLCHITOBIOSE BINDING PROTEIN DASA"/>
    <property type="match status" value="1"/>
</dbReference>
<dbReference type="Gene3D" id="3.40.190.10">
    <property type="entry name" value="Periplasmic binding protein-like II"/>
    <property type="match status" value="1"/>
</dbReference>
<evidence type="ECO:0000313" key="2">
    <source>
        <dbReference type="Proteomes" id="UP000188603"/>
    </source>
</evidence>
<dbReference type="Pfam" id="PF01547">
    <property type="entry name" value="SBP_bac_1"/>
    <property type="match status" value="1"/>
</dbReference>
<dbReference type="InterPro" id="IPR006059">
    <property type="entry name" value="SBP"/>
</dbReference>
<dbReference type="OrthoDB" id="9808332at2"/>
<dbReference type="SUPFAM" id="SSF53850">
    <property type="entry name" value="Periplasmic binding protein-like II"/>
    <property type="match status" value="1"/>
</dbReference>
<dbReference type="STRING" id="1471761.B0W44_12605"/>
<protein>
    <recommendedName>
        <fullName evidence="3">ABC transporter substrate-binding protein</fullName>
    </recommendedName>
</protein>
<dbReference type="AlphaFoldDB" id="A0A1U9K8U3"/>
<proteinExistence type="predicted"/>
<dbReference type="Proteomes" id="UP000188603">
    <property type="component" value="Chromosome"/>
</dbReference>
<keyword evidence="2" id="KW-1185">Reference proteome</keyword>
<dbReference type="RefSeq" id="WP_077720335.1">
    <property type="nucleotide sequence ID" value="NZ_CP019699.1"/>
</dbReference>
<sequence>MKRWKIVTIMGITLSLLFQVGCSPQESGSNRKASKVIELTFWDFQFDMHQELFQELVDEYNSIQDEVKIEYSSHGNSTDYSNQKLPVAFANNEGPDIFMTSAGDFNKYADAGLMADLTPYFKEGVQEDFLPSTIDAVTYDEKILALPLEMELLGLFYNKKMLEAHHIKPPETWEELLDAARKLKTDKVAGLVLPTDKGPYLNFIWYPFLWQQGGDVLNEDGTQSTFNSPEVT</sequence>
<accession>A0A1U9K8U3</accession>
<dbReference type="EMBL" id="CP019699">
    <property type="protein sequence ID" value="AQS56475.1"/>
    <property type="molecule type" value="Genomic_DNA"/>
</dbReference>
<gene>
    <name evidence="1" type="ORF">B0W44_12605</name>
</gene>
<organism evidence="1 2">
    <name type="scientific">Novibacillus thermophilus</name>
    <dbReference type="NCBI Taxonomy" id="1471761"/>
    <lineage>
        <taxon>Bacteria</taxon>
        <taxon>Bacillati</taxon>
        <taxon>Bacillota</taxon>
        <taxon>Bacilli</taxon>
        <taxon>Bacillales</taxon>
        <taxon>Thermoactinomycetaceae</taxon>
        <taxon>Novibacillus</taxon>
    </lineage>
</organism>
<dbReference type="PANTHER" id="PTHR43649">
    <property type="entry name" value="ARABINOSE-BINDING PROTEIN-RELATED"/>
    <property type="match status" value="1"/>
</dbReference>
<evidence type="ECO:0008006" key="3">
    <source>
        <dbReference type="Google" id="ProtNLM"/>
    </source>
</evidence>